<evidence type="ECO:0000313" key="2">
    <source>
        <dbReference type="EMBL" id="CAG8468673.1"/>
    </source>
</evidence>
<dbReference type="AlphaFoldDB" id="A0A9N8VZL2"/>
<organism evidence="2 3">
    <name type="scientific">Funneliformis caledonium</name>
    <dbReference type="NCBI Taxonomy" id="1117310"/>
    <lineage>
        <taxon>Eukaryota</taxon>
        <taxon>Fungi</taxon>
        <taxon>Fungi incertae sedis</taxon>
        <taxon>Mucoromycota</taxon>
        <taxon>Glomeromycotina</taxon>
        <taxon>Glomeromycetes</taxon>
        <taxon>Glomerales</taxon>
        <taxon>Glomeraceae</taxon>
        <taxon>Funneliformis</taxon>
    </lineage>
</organism>
<name>A0A9N8VZL2_9GLOM</name>
<gene>
    <name evidence="2" type="ORF">FCALED_LOCUS2110</name>
</gene>
<feature type="compositionally biased region" description="Polar residues" evidence="1">
    <location>
        <begin position="1"/>
        <end position="14"/>
    </location>
</feature>
<feature type="compositionally biased region" description="Low complexity" evidence="1">
    <location>
        <begin position="15"/>
        <end position="36"/>
    </location>
</feature>
<proteinExistence type="predicted"/>
<dbReference type="EMBL" id="CAJVPQ010000304">
    <property type="protein sequence ID" value="CAG8468673.1"/>
    <property type="molecule type" value="Genomic_DNA"/>
</dbReference>
<accession>A0A9N8VZL2</accession>
<dbReference type="OrthoDB" id="2310789at2759"/>
<sequence length="209" mass="23930">MEHNKPSQNNNDNGYPSNINYNYNPPMMNNNSSMYYGDANSHRQQSMADSNASAQQYPSHTGHANANPPLSANYIPNPNPFQPSHNIFSFDIPGFKIIIIPVDNSNSNFANNSFQTQYQQSFNNFNNFKKRSCIYTLYKECYSTKTTAKMEIVGHQFYEYIEKETTGNFNDKPKFGHPRIVYGHYERRIVRLITSGKCSTAVKVHSQAI</sequence>
<evidence type="ECO:0000313" key="3">
    <source>
        <dbReference type="Proteomes" id="UP000789570"/>
    </source>
</evidence>
<reference evidence="2" key="1">
    <citation type="submission" date="2021-06" db="EMBL/GenBank/DDBJ databases">
        <authorList>
            <person name="Kallberg Y."/>
            <person name="Tangrot J."/>
            <person name="Rosling A."/>
        </authorList>
    </citation>
    <scope>NUCLEOTIDE SEQUENCE</scope>
    <source>
        <strain evidence="2">UK204</strain>
    </source>
</reference>
<protein>
    <submittedName>
        <fullName evidence="2">8611_t:CDS:1</fullName>
    </submittedName>
</protein>
<feature type="region of interest" description="Disordered" evidence="1">
    <location>
        <begin position="1"/>
        <end position="77"/>
    </location>
</feature>
<evidence type="ECO:0000256" key="1">
    <source>
        <dbReference type="SAM" id="MobiDB-lite"/>
    </source>
</evidence>
<dbReference type="Proteomes" id="UP000789570">
    <property type="component" value="Unassembled WGS sequence"/>
</dbReference>
<keyword evidence="3" id="KW-1185">Reference proteome</keyword>
<feature type="compositionally biased region" description="Polar residues" evidence="1">
    <location>
        <begin position="42"/>
        <end position="77"/>
    </location>
</feature>
<comment type="caution">
    <text evidence="2">The sequence shown here is derived from an EMBL/GenBank/DDBJ whole genome shotgun (WGS) entry which is preliminary data.</text>
</comment>